<dbReference type="PANTHER" id="PTHR46325">
    <property type="entry name" value="CRIB DOMAIN-CONTAINING PROTEIN RIC8"/>
    <property type="match status" value="1"/>
</dbReference>
<gene>
    <name evidence="3" type="ORF">COLO4_04012</name>
</gene>
<dbReference type="CDD" id="cd00132">
    <property type="entry name" value="CRIB"/>
    <property type="match status" value="1"/>
</dbReference>
<evidence type="ECO:0000313" key="4">
    <source>
        <dbReference type="Proteomes" id="UP000187203"/>
    </source>
</evidence>
<organism evidence="3 4">
    <name type="scientific">Corchorus olitorius</name>
    <dbReference type="NCBI Taxonomy" id="93759"/>
    <lineage>
        <taxon>Eukaryota</taxon>
        <taxon>Viridiplantae</taxon>
        <taxon>Streptophyta</taxon>
        <taxon>Embryophyta</taxon>
        <taxon>Tracheophyta</taxon>
        <taxon>Spermatophyta</taxon>
        <taxon>Magnoliopsida</taxon>
        <taxon>eudicotyledons</taxon>
        <taxon>Gunneridae</taxon>
        <taxon>Pentapetalae</taxon>
        <taxon>rosids</taxon>
        <taxon>malvids</taxon>
        <taxon>Malvales</taxon>
        <taxon>Malvaceae</taxon>
        <taxon>Grewioideae</taxon>
        <taxon>Apeibeae</taxon>
        <taxon>Corchorus</taxon>
    </lineage>
</organism>
<name>A0A1R3KVR9_9ROSI</name>
<dbReference type="PANTHER" id="PTHR46325:SF39">
    <property type="entry name" value="CRIB DOMAIN-CONTAINING PROTEIN RIC8"/>
    <property type="match status" value="1"/>
</dbReference>
<protein>
    <submittedName>
        <fullName evidence="3">PAK-box/P21-Rho-binding protein</fullName>
    </submittedName>
</protein>
<comment type="caution">
    <text evidence="3">The sequence shown here is derived from an EMBL/GenBank/DDBJ whole genome shotgun (WGS) entry which is preliminary data.</text>
</comment>
<dbReference type="SMART" id="SM00285">
    <property type="entry name" value="PBD"/>
    <property type="match status" value="1"/>
</dbReference>
<dbReference type="AlphaFoldDB" id="A0A1R3KVR9"/>
<evidence type="ECO:0000313" key="3">
    <source>
        <dbReference type="EMBL" id="OMP11138.1"/>
    </source>
</evidence>
<evidence type="ECO:0000256" key="1">
    <source>
        <dbReference type="SAM" id="MobiDB-lite"/>
    </source>
</evidence>
<reference evidence="4" key="1">
    <citation type="submission" date="2013-09" db="EMBL/GenBank/DDBJ databases">
        <title>Corchorus olitorius genome sequencing.</title>
        <authorList>
            <person name="Alam M."/>
            <person name="Haque M.S."/>
            <person name="Islam M.S."/>
            <person name="Emdad E.M."/>
            <person name="Islam M.M."/>
            <person name="Ahmed B."/>
            <person name="Halim A."/>
            <person name="Hossen Q.M.M."/>
            <person name="Hossain M.Z."/>
            <person name="Ahmed R."/>
            <person name="Khan M.M."/>
            <person name="Islam R."/>
            <person name="Rashid M.M."/>
            <person name="Khan S.A."/>
            <person name="Rahman M.S."/>
            <person name="Alam M."/>
            <person name="Yahiya A.S."/>
            <person name="Khan M.S."/>
            <person name="Azam M.S."/>
            <person name="Haque T."/>
            <person name="Lashkar M.Z.H."/>
            <person name="Akhand A.I."/>
            <person name="Morshed G."/>
            <person name="Roy S."/>
            <person name="Uddin K.S."/>
            <person name="Rabeya T."/>
            <person name="Hossain A.S."/>
            <person name="Chowdhury A."/>
            <person name="Snigdha A.R."/>
            <person name="Mortoza M.S."/>
            <person name="Matin S.A."/>
            <person name="Hoque S.M.E."/>
            <person name="Islam M.K."/>
            <person name="Roy D.K."/>
            <person name="Haider R."/>
            <person name="Moosa M.M."/>
            <person name="Elias S.M."/>
            <person name="Hasan A.M."/>
            <person name="Jahan S."/>
            <person name="Shafiuddin M."/>
            <person name="Mahmood N."/>
            <person name="Shommy N.S."/>
        </authorList>
    </citation>
    <scope>NUCLEOTIDE SEQUENCE [LARGE SCALE GENOMIC DNA]</scope>
    <source>
        <strain evidence="4">cv. O-4</strain>
    </source>
</reference>
<feature type="compositionally biased region" description="Polar residues" evidence="1">
    <location>
        <begin position="141"/>
        <end position="150"/>
    </location>
</feature>
<keyword evidence="4" id="KW-1185">Reference proteome</keyword>
<dbReference type="OrthoDB" id="997561at2759"/>
<proteinExistence type="predicted"/>
<feature type="region of interest" description="Disordered" evidence="1">
    <location>
        <begin position="44"/>
        <end position="213"/>
    </location>
</feature>
<dbReference type="EMBL" id="AWUE01010918">
    <property type="protein sequence ID" value="OMP11138.1"/>
    <property type="molecule type" value="Genomic_DNA"/>
</dbReference>
<feature type="compositionally biased region" description="Basic and acidic residues" evidence="1">
    <location>
        <begin position="107"/>
        <end position="116"/>
    </location>
</feature>
<evidence type="ECO:0000259" key="2">
    <source>
        <dbReference type="PROSITE" id="PS50108"/>
    </source>
</evidence>
<dbReference type="Proteomes" id="UP000187203">
    <property type="component" value="Unassembled WGS sequence"/>
</dbReference>
<dbReference type="PROSITE" id="PS50108">
    <property type="entry name" value="CRIB"/>
    <property type="match status" value="1"/>
</dbReference>
<sequence length="213" mass="23329">MASNNNKMKGLLKGLRYISQIFDNEKEPEMQIGLPTDVKHVAHIGWDGPSMNEFKSAPLANGDQMQEEDVKWVSEDSNHRKGSRGQNSDTPEVPKASRRSSSANGNGEKEKSDKPRQSRKGSTKSSSSDNSGKSKKAKDPNQATDSASTVHSHDNPPTIPKKSRRKKSKDSSAHGGSTSSRRSRTEDMDNGSESGSVSRPREERVSNASNYEE</sequence>
<dbReference type="STRING" id="93759.A0A1R3KVR9"/>
<accession>A0A1R3KVR9</accession>
<dbReference type="InterPro" id="IPR000095">
    <property type="entry name" value="CRIB_dom"/>
</dbReference>
<dbReference type="InterPro" id="IPR036936">
    <property type="entry name" value="CRIB_dom_sf"/>
</dbReference>
<dbReference type="Pfam" id="PF00786">
    <property type="entry name" value="PBD"/>
    <property type="match status" value="1"/>
</dbReference>
<dbReference type="Gene3D" id="3.90.810.10">
    <property type="entry name" value="CRIB domain"/>
    <property type="match status" value="1"/>
</dbReference>
<feature type="domain" description="CRIB" evidence="2">
    <location>
        <begin position="32"/>
        <end position="45"/>
    </location>
</feature>
<feature type="compositionally biased region" description="Basic and acidic residues" evidence="1">
    <location>
        <begin position="68"/>
        <end position="79"/>
    </location>
</feature>